<dbReference type="Proteomes" id="UP000355283">
    <property type="component" value="Unassembled WGS sequence"/>
</dbReference>
<dbReference type="AlphaFoldDB" id="A0A4D9CV54"/>
<feature type="region of interest" description="Disordered" evidence="1">
    <location>
        <begin position="320"/>
        <end position="353"/>
    </location>
</feature>
<dbReference type="InterPro" id="IPR001202">
    <property type="entry name" value="WW_dom"/>
</dbReference>
<feature type="region of interest" description="Disordered" evidence="1">
    <location>
        <begin position="1"/>
        <end position="20"/>
    </location>
</feature>
<feature type="region of interest" description="Disordered" evidence="1">
    <location>
        <begin position="488"/>
        <end position="530"/>
    </location>
</feature>
<evidence type="ECO:0000313" key="3">
    <source>
        <dbReference type="EMBL" id="TFJ81385.1"/>
    </source>
</evidence>
<feature type="compositionally biased region" description="Basic and acidic residues" evidence="1">
    <location>
        <begin position="438"/>
        <end position="457"/>
    </location>
</feature>
<dbReference type="PROSITE" id="PS50020">
    <property type="entry name" value="WW_DOMAIN_2"/>
    <property type="match status" value="1"/>
</dbReference>
<dbReference type="InterPro" id="IPR036020">
    <property type="entry name" value="WW_dom_sf"/>
</dbReference>
<evidence type="ECO:0000259" key="2">
    <source>
        <dbReference type="PROSITE" id="PS50020"/>
    </source>
</evidence>
<proteinExistence type="predicted"/>
<dbReference type="SUPFAM" id="SSF51045">
    <property type="entry name" value="WW domain"/>
    <property type="match status" value="1"/>
</dbReference>
<name>A0A4D9CV54_9STRA</name>
<sequence length="530" mass="56636">MGKRPRGQGPHRPESGVVKQEYVNASGLVAYQSDSEADDEDVAPAEAVGNIERHVVPRGHLIKNAPEVQNTGEATKDEEYADPLKAAADAEDLFKSLEEEFLQGASPQREVVKAAATASIGARQTDKKYLPAHALRQNIAHTPLVMFSEAELRRISGKDSSLRDLVVECLGKMNAMLAKYLNATKSDRSEADKLSGDGKSGFAWVEKWEVEFIKLSARVEDWRAGLLPSSSLVRRVRELGATVAAQVLAEETLCHGLEEAVKEKEKEKEASGASMTEFAGVTHTSTTGPVPAPTTPVWSTAYDPTYQSYYWHNAVTGETRWERPPGAGTETAGASSESFAAPSTSTTTPEAAPVLPSANALPVQTQNSLLLYVGDPPLLQTGSEASSLFRGAGLRHVRALGQGYFVVSFPSKAAVVEALMHQATTAGIATMDVQSAQRGEKRRREEQGGSKDVVERAGREWIPGDMSTFVRLVTEVDEPSKIGAMPVVAVGGKGEAGDGRDEDGPECEREGNAVITGQGNGGDRQAPVTT</sequence>
<evidence type="ECO:0000313" key="4">
    <source>
        <dbReference type="Proteomes" id="UP000355283"/>
    </source>
</evidence>
<feature type="compositionally biased region" description="Low complexity" evidence="1">
    <location>
        <begin position="334"/>
        <end position="353"/>
    </location>
</feature>
<protein>
    <recommendedName>
        <fullName evidence="2">WW domain-containing protein</fullName>
    </recommendedName>
</protein>
<gene>
    <name evidence="3" type="ORF">NSK_007346</name>
</gene>
<keyword evidence="4" id="KW-1185">Reference proteome</keyword>
<feature type="region of interest" description="Disordered" evidence="1">
    <location>
        <begin position="436"/>
        <end position="457"/>
    </location>
</feature>
<evidence type="ECO:0000256" key="1">
    <source>
        <dbReference type="SAM" id="MobiDB-lite"/>
    </source>
</evidence>
<dbReference type="PROSITE" id="PS01159">
    <property type="entry name" value="WW_DOMAIN_1"/>
    <property type="match status" value="1"/>
</dbReference>
<accession>A0A4D9CV54</accession>
<dbReference type="CDD" id="cd00201">
    <property type="entry name" value="WW"/>
    <property type="match status" value="1"/>
</dbReference>
<dbReference type="EMBL" id="SDOX01000128">
    <property type="protein sequence ID" value="TFJ81385.1"/>
    <property type="molecule type" value="Genomic_DNA"/>
</dbReference>
<comment type="caution">
    <text evidence="3">The sequence shown here is derived from an EMBL/GenBank/DDBJ whole genome shotgun (WGS) entry which is preliminary data.</text>
</comment>
<organism evidence="3 4">
    <name type="scientific">Nannochloropsis salina CCMP1776</name>
    <dbReference type="NCBI Taxonomy" id="1027361"/>
    <lineage>
        <taxon>Eukaryota</taxon>
        <taxon>Sar</taxon>
        <taxon>Stramenopiles</taxon>
        <taxon>Ochrophyta</taxon>
        <taxon>Eustigmatophyceae</taxon>
        <taxon>Eustigmatales</taxon>
        <taxon>Monodopsidaceae</taxon>
        <taxon>Microchloropsis</taxon>
        <taxon>Microchloropsis salina</taxon>
    </lineage>
</organism>
<dbReference type="Gene3D" id="2.20.70.10">
    <property type="match status" value="1"/>
</dbReference>
<dbReference type="OrthoDB" id="10331539at2759"/>
<reference evidence="3 4" key="1">
    <citation type="submission" date="2019-01" db="EMBL/GenBank/DDBJ databases">
        <title>Nuclear Genome Assembly of the Microalgal Biofuel strain Nannochloropsis salina CCMP1776.</title>
        <authorList>
            <person name="Hovde B."/>
        </authorList>
    </citation>
    <scope>NUCLEOTIDE SEQUENCE [LARGE SCALE GENOMIC DNA]</scope>
    <source>
        <strain evidence="3 4">CCMP1776</strain>
    </source>
</reference>
<dbReference type="SMART" id="SM00456">
    <property type="entry name" value="WW"/>
    <property type="match status" value="1"/>
</dbReference>
<feature type="domain" description="WW" evidence="2">
    <location>
        <begin position="292"/>
        <end position="326"/>
    </location>
</feature>